<keyword evidence="4" id="KW-1185">Reference proteome</keyword>
<feature type="chain" id="PRO_5015854052" evidence="2">
    <location>
        <begin position="26"/>
        <end position="398"/>
    </location>
</feature>
<feature type="compositionally biased region" description="Basic residues" evidence="1">
    <location>
        <begin position="384"/>
        <end position="398"/>
    </location>
</feature>
<feature type="region of interest" description="Disordered" evidence="1">
    <location>
        <begin position="227"/>
        <end position="252"/>
    </location>
</feature>
<name>A0A2U9BM48_SCOMX</name>
<feature type="signal peptide" evidence="2">
    <location>
        <begin position="1"/>
        <end position="25"/>
    </location>
</feature>
<protein>
    <submittedName>
        <fullName evidence="3">Uncharacterized protein</fullName>
    </submittedName>
</protein>
<feature type="region of interest" description="Disordered" evidence="1">
    <location>
        <begin position="364"/>
        <end position="398"/>
    </location>
</feature>
<organism evidence="3 4">
    <name type="scientific">Scophthalmus maximus</name>
    <name type="common">Turbot</name>
    <name type="synonym">Psetta maxima</name>
    <dbReference type="NCBI Taxonomy" id="52904"/>
    <lineage>
        <taxon>Eukaryota</taxon>
        <taxon>Metazoa</taxon>
        <taxon>Chordata</taxon>
        <taxon>Craniata</taxon>
        <taxon>Vertebrata</taxon>
        <taxon>Euteleostomi</taxon>
        <taxon>Actinopterygii</taxon>
        <taxon>Neopterygii</taxon>
        <taxon>Teleostei</taxon>
        <taxon>Neoteleostei</taxon>
        <taxon>Acanthomorphata</taxon>
        <taxon>Carangaria</taxon>
        <taxon>Pleuronectiformes</taxon>
        <taxon>Pleuronectoidei</taxon>
        <taxon>Scophthalmidae</taxon>
        <taxon>Scophthalmus</taxon>
    </lineage>
</organism>
<dbReference type="AlphaFoldDB" id="A0A2U9BM48"/>
<accession>A0A2U9BM48</accession>
<evidence type="ECO:0000313" key="3">
    <source>
        <dbReference type="EMBL" id="AWP05041.1"/>
    </source>
</evidence>
<dbReference type="EMBL" id="CP026250">
    <property type="protein sequence ID" value="AWP05041.1"/>
    <property type="molecule type" value="Genomic_DNA"/>
</dbReference>
<evidence type="ECO:0000256" key="2">
    <source>
        <dbReference type="SAM" id="SignalP"/>
    </source>
</evidence>
<feature type="compositionally biased region" description="Low complexity" evidence="1">
    <location>
        <begin position="373"/>
        <end position="383"/>
    </location>
</feature>
<dbReference type="PANTHER" id="PTHR34261">
    <property type="entry name" value="APC REGULATOR OF WNT-SIGNALING PATHWAY-RELATED"/>
    <property type="match status" value="1"/>
</dbReference>
<sequence length="398" mass="46082">MADQRRRPTPSLTVVLCFSLWFTSGQTVDFMSYFNSFEPECIEQCPAKYSTSTYGVLCYDGCEKRGYSYYWCNSRMGWDYCSPSNNVDYKGNDCRNDHPCGDYGGGYTSCYLEKGGWSKCARVEPRAMIHQTIYQKECTGECQYHESGDYFWCYTAINWDYCSPLRDHTYRDEPCHQGSTCGTNGQSYSWCYTSYFNWDYCGVISPGECMYSQSNRRKRQADNPNIICYRQDDDGNNNNNNNNNDNNNRKEPHFINRGAEEKIKKPNKKTRNAALDLINRWENQHLTGNSKSKLIRSDDLRIDNQGLANDGQCYNLQIQLNEPRAPRESTTIAQIIVPLDTSAEYMRLAFRESLRLGAKIELIDDNTPSTSSNNNNDGDNNNNKKNKKNKKCCQRRRR</sequence>
<evidence type="ECO:0000313" key="4">
    <source>
        <dbReference type="Proteomes" id="UP000246464"/>
    </source>
</evidence>
<proteinExistence type="predicted"/>
<reference evidence="3 4" key="1">
    <citation type="submission" date="2017-12" db="EMBL/GenBank/DDBJ databases">
        <title>Integrating genomic resources of turbot (Scophthalmus maximus) in depth evaluation of genetic and physical mapping variation across individuals.</title>
        <authorList>
            <person name="Martinez P."/>
        </authorList>
    </citation>
    <scope>NUCLEOTIDE SEQUENCE [LARGE SCALE GENOMIC DNA]</scope>
</reference>
<gene>
    <name evidence="3" type="ORF">SMAX5B_006899</name>
</gene>
<dbReference type="PANTHER" id="PTHR34261:SF1">
    <property type="entry name" value="TUBULIN POLYMERIZATION-PROMOTING PROTEIN"/>
    <property type="match status" value="1"/>
</dbReference>
<keyword evidence="2" id="KW-0732">Signal</keyword>
<evidence type="ECO:0000256" key="1">
    <source>
        <dbReference type="SAM" id="MobiDB-lite"/>
    </source>
</evidence>
<dbReference type="Proteomes" id="UP000246464">
    <property type="component" value="Chromosome 8"/>
</dbReference>
<feature type="compositionally biased region" description="Low complexity" evidence="1">
    <location>
        <begin position="236"/>
        <end position="246"/>
    </location>
</feature>
<dbReference type="InterPro" id="IPR053358">
    <property type="entry name" value="Diff-assoc_signaling"/>
</dbReference>